<dbReference type="Proteomes" id="UP000001396">
    <property type="component" value="Unassembled WGS sequence"/>
</dbReference>
<gene>
    <name evidence="1" type="ORF">PPL_04346</name>
</gene>
<keyword evidence="2" id="KW-1185">Reference proteome</keyword>
<dbReference type="PANTHER" id="PTHR46586:SF3">
    <property type="entry name" value="ANKYRIN REPEAT-CONTAINING PROTEIN"/>
    <property type="match status" value="1"/>
</dbReference>
<reference evidence="1 2" key="1">
    <citation type="journal article" date="2011" name="Genome Res.">
        <title>Phylogeny-wide analysis of social amoeba genomes highlights ancient origins for complex intercellular communication.</title>
        <authorList>
            <person name="Heidel A.J."/>
            <person name="Lawal H.M."/>
            <person name="Felder M."/>
            <person name="Schilde C."/>
            <person name="Helps N.R."/>
            <person name="Tunggal B."/>
            <person name="Rivero F."/>
            <person name="John U."/>
            <person name="Schleicher M."/>
            <person name="Eichinger L."/>
            <person name="Platzer M."/>
            <person name="Noegel A.A."/>
            <person name="Schaap P."/>
            <person name="Gloeckner G."/>
        </authorList>
    </citation>
    <scope>NUCLEOTIDE SEQUENCE [LARGE SCALE GENOMIC DNA]</scope>
    <source>
        <strain evidence="2">ATCC 26659 / Pp 5 / PN500</strain>
    </source>
</reference>
<dbReference type="SUPFAM" id="SSF140860">
    <property type="entry name" value="Pseudo ankyrin repeat-like"/>
    <property type="match status" value="1"/>
</dbReference>
<evidence type="ECO:0000313" key="2">
    <source>
        <dbReference type="Proteomes" id="UP000001396"/>
    </source>
</evidence>
<dbReference type="InParanoid" id="D3B7B0"/>
<dbReference type="AlphaFoldDB" id="D3B7B0"/>
<dbReference type="Pfam" id="PF12796">
    <property type="entry name" value="Ank_2"/>
    <property type="match status" value="1"/>
</dbReference>
<dbReference type="RefSeq" id="XP_020434770.1">
    <property type="nucleotide sequence ID" value="XM_020575250.1"/>
</dbReference>
<name>D3B7B0_HETP5</name>
<dbReference type="Gene3D" id="1.25.40.20">
    <property type="entry name" value="Ankyrin repeat-containing domain"/>
    <property type="match status" value="1"/>
</dbReference>
<dbReference type="InterPro" id="IPR036770">
    <property type="entry name" value="Ankyrin_rpt-contain_sf"/>
</dbReference>
<organism evidence="1 2">
    <name type="scientific">Heterostelium pallidum (strain ATCC 26659 / Pp 5 / PN500)</name>
    <name type="common">Cellular slime mold</name>
    <name type="synonym">Polysphondylium pallidum</name>
    <dbReference type="NCBI Taxonomy" id="670386"/>
    <lineage>
        <taxon>Eukaryota</taxon>
        <taxon>Amoebozoa</taxon>
        <taxon>Evosea</taxon>
        <taxon>Eumycetozoa</taxon>
        <taxon>Dictyostelia</taxon>
        <taxon>Acytosteliales</taxon>
        <taxon>Acytosteliaceae</taxon>
        <taxon>Heterostelium</taxon>
    </lineage>
</organism>
<protein>
    <recommendedName>
        <fullName evidence="3">Ankyrin repeat-containing protein</fullName>
    </recommendedName>
</protein>
<comment type="caution">
    <text evidence="1">The sequence shown here is derived from an EMBL/GenBank/DDBJ whole genome shotgun (WGS) entry which is preliminary data.</text>
</comment>
<accession>D3B7B0</accession>
<dbReference type="SUPFAM" id="SSF48403">
    <property type="entry name" value="Ankyrin repeat"/>
    <property type="match status" value="1"/>
</dbReference>
<sequence length="479" mass="55058">MIDITSFILMLQASNGDTEIVDYFQSKFKLKTTDWHRSIEYAACRKQFDIVRYMASFIPHSIILSENTVAAVAKHGDVAMLEWLFTRNQSQTSSFKMMDLASKHNRLDNVKWLHENRTEGCSKAAMIYASTNGNIQLVKWLHENRTEGCDRSAMNNASANGHFETIEWLSRNRSEGCSGRALNQASLNGHLSVVQFMCANYIDSIKDQLQVALLNAASFGHINIVKNESILQDRETIQDSRCHYTCEVQAVRIRQICPNDLEEIIDLCLNVNKIKMIGLYDVVEQLLIESKTTLRLDIRPVVKSGDIDMLKLLIKYQHKYDHANITIKNKKLVYRPSTFHINAIAGALSYGDIDMATYLYEELKLIDTNPINRLLHSIESYRFIYDRFPNLFTKDMIDSVVSSGQLDSLKFILEKIQINEATIQRAFHLALEFGQFPTLKYLGSLQSQKICSKISYRYANKMGYFTILNYLKNNNYKIV</sequence>
<proteinExistence type="predicted"/>
<dbReference type="InterPro" id="IPR052050">
    <property type="entry name" value="SecEffector_AnkRepeat"/>
</dbReference>
<evidence type="ECO:0008006" key="3">
    <source>
        <dbReference type="Google" id="ProtNLM"/>
    </source>
</evidence>
<evidence type="ECO:0000313" key="1">
    <source>
        <dbReference type="EMBL" id="EFA82653.1"/>
    </source>
</evidence>
<dbReference type="PANTHER" id="PTHR46586">
    <property type="entry name" value="ANKYRIN REPEAT-CONTAINING PROTEIN"/>
    <property type="match status" value="1"/>
</dbReference>
<dbReference type="InterPro" id="IPR002110">
    <property type="entry name" value="Ankyrin_rpt"/>
</dbReference>
<dbReference type="GeneID" id="31359833"/>
<dbReference type="EMBL" id="ADBJ01000018">
    <property type="protein sequence ID" value="EFA82653.1"/>
    <property type="molecule type" value="Genomic_DNA"/>
</dbReference>